<keyword evidence="5" id="KW-1185">Reference proteome</keyword>
<sequence>MLVSGEAVTIFRSNGVAHLLSLYRYSFRSQYLYSSSSTHLSEKYLVDSLGFSNEEAANTFRKITSRKTFKDPGLVLKFLIKAGFDKTQIKQMVSRTPKLLFCDVSTTLKPKLQFLRDLGFSGSGLVDVFARGTKLIERGLDTHLRPTINLLRRILGGDENVVKAIKRAPWLLSTGVLHTMETNILLLRNYGFSDVDIRRHVLRNPRHIAQNPEWVKDLFHRVEKDFRVPCDSPMFLSGFHVIASHKKSTLERKIGIFKRFGWSDDDVLKMFGKLPFSIGHSEIRIQKALNFYMNELGLEPAYMVSHPAMWTYSLEKRVIPRLQVLKILDEKKLERRNLSFYTVLLFTESKFIEHFVLPYKDQIPDLYESHKKSVAP</sequence>
<dbReference type="EMBL" id="JACEIK010001915">
    <property type="protein sequence ID" value="MCD7473079.1"/>
    <property type="molecule type" value="Genomic_DNA"/>
</dbReference>
<dbReference type="PANTHER" id="PTHR13068:SF138">
    <property type="entry name" value="MITOCHONDRIAL TRANSCRIPTION TERMINATION FACTOR FAMILY PROTEIN"/>
    <property type="match status" value="1"/>
</dbReference>
<dbReference type="InterPro" id="IPR038538">
    <property type="entry name" value="MTERF_sf"/>
</dbReference>
<evidence type="ECO:0000256" key="2">
    <source>
        <dbReference type="ARBA" id="ARBA00022472"/>
    </source>
</evidence>
<proteinExistence type="inferred from homology"/>
<dbReference type="InterPro" id="IPR003690">
    <property type="entry name" value="MTERF"/>
</dbReference>
<gene>
    <name evidence="4" type="ORF">HAX54_014665</name>
</gene>
<comment type="caution">
    <text evidence="4">The sequence shown here is derived from an EMBL/GenBank/DDBJ whole genome shotgun (WGS) entry which is preliminary data.</text>
</comment>
<dbReference type="Proteomes" id="UP000823775">
    <property type="component" value="Unassembled WGS sequence"/>
</dbReference>
<dbReference type="Gene3D" id="1.25.70.10">
    <property type="entry name" value="Transcription termination factor 3, mitochondrial"/>
    <property type="match status" value="1"/>
</dbReference>
<comment type="similarity">
    <text evidence="1">Belongs to the mTERF family.</text>
</comment>
<dbReference type="PANTHER" id="PTHR13068">
    <property type="entry name" value="CGI-12 PROTEIN-RELATED"/>
    <property type="match status" value="1"/>
</dbReference>
<evidence type="ECO:0000313" key="4">
    <source>
        <dbReference type="EMBL" id="MCD7473079.1"/>
    </source>
</evidence>
<keyword evidence="2" id="KW-0805">Transcription regulation</keyword>
<keyword evidence="2" id="KW-0804">Transcription</keyword>
<keyword evidence="3" id="KW-0809">Transit peptide</keyword>
<keyword evidence="2" id="KW-0806">Transcription termination</keyword>
<evidence type="ECO:0000256" key="3">
    <source>
        <dbReference type="ARBA" id="ARBA00022946"/>
    </source>
</evidence>
<dbReference type="Pfam" id="PF02536">
    <property type="entry name" value="mTERF"/>
    <property type="match status" value="1"/>
</dbReference>
<protein>
    <submittedName>
        <fullName evidence="4">Uncharacterized protein</fullName>
    </submittedName>
</protein>
<accession>A0ABS8TRH3</accession>
<evidence type="ECO:0000313" key="5">
    <source>
        <dbReference type="Proteomes" id="UP000823775"/>
    </source>
</evidence>
<name>A0ABS8TRH3_DATST</name>
<organism evidence="4 5">
    <name type="scientific">Datura stramonium</name>
    <name type="common">Jimsonweed</name>
    <name type="synonym">Common thornapple</name>
    <dbReference type="NCBI Taxonomy" id="4076"/>
    <lineage>
        <taxon>Eukaryota</taxon>
        <taxon>Viridiplantae</taxon>
        <taxon>Streptophyta</taxon>
        <taxon>Embryophyta</taxon>
        <taxon>Tracheophyta</taxon>
        <taxon>Spermatophyta</taxon>
        <taxon>Magnoliopsida</taxon>
        <taxon>eudicotyledons</taxon>
        <taxon>Gunneridae</taxon>
        <taxon>Pentapetalae</taxon>
        <taxon>asterids</taxon>
        <taxon>lamiids</taxon>
        <taxon>Solanales</taxon>
        <taxon>Solanaceae</taxon>
        <taxon>Solanoideae</taxon>
        <taxon>Datureae</taxon>
        <taxon>Datura</taxon>
    </lineage>
</organism>
<dbReference type="SMART" id="SM00733">
    <property type="entry name" value="Mterf"/>
    <property type="match status" value="6"/>
</dbReference>
<evidence type="ECO:0000256" key="1">
    <source>
        <dbReference type="ARBA" id="ARBA00007692"/>
    </source>
</evidence>
<reference evidence="4 5" key="1">
    <citation type="journal article" date="2021" name="BMC Genomics">
        <title>Datura genome reveals duplications of psychoactive alkaloid biosynthetic genes and high mutation rate following tissue culture.</title>
        <authorList>
            <person name="Rajewski A."/>
            <person name="Carter-House D."/>
            <person name="Stajich J."/>
            <person name="Litt A."/>
        </authorList>
    </citation>
    <scope>NUCLEOTIDE SEQUENCE [LARGE SCALE GENOMIC DNA]</scope>
    <source>
        <strain evidence="4">AR-01</strain>
    </source>
</reference>